<evidence type="ECO:0000256" key="9">
    <source>
        <dbReference type="SAM" id="SignalP"/>
    </source>
</evidence>
<feature type="transmembrane region" description="Helical" evidence="8">
    <location>
        <begin position="459"/>
        <end position="478"/>
    </location>
</feature>
<feature type="domain" description="Gram-positive cocci surface proteins LPxTG" evidence="10">
    <location>
        <begin position="450"/>
        <end position="486"/>
    </location>
</feature>
<keyword evidence="3" id="KW-0964">Secreted</keyword>
<feature type="compositionally biased region" description="Low complexity" evidence="7">
    <location>
        <begin position="404"/>
        <end position="422"/>
    </location>
</feature>
<keyword evidence="5" id="KW-0572">Peptidoglycan-anchor</keyword>
<keyword evidence="8" id="KW-0472">Membrane</keyword>
<feature type="region of interest" description="Disordered" evidence="7">
    <location>
        <begin position="35"/>
        <end position="55"/>
    </location>
</feature>
<evidence type="ECO:0000313" key="11">
    <source>
        <dbReference type="EMBL" id="MEL0537568.1"/>
    </source>
</evidence>
<proteinExistence type="predicted"/>
<evidence type="ECO:0000256" key="2">
    <source>
        <dbReference type="ARBA" id="ARBA00022512"/>
    </source>
</evidence>
<dbReference type="NCBIfam" id="TIGR01167">
    <property type="entry name" value="LPXTG_anchor"/>
    <property type="match status" value="1"/>
</dbReference>
<evidence type="ECO:0000256" key="6">
    <source>
        <dbReference type="SAM" id="Coils"/>
    </source>
</evidence>
<dbReference type="InterPro" id="IPR005877">
    <property type="entry name" value="YSIRK_signal_dom"/>
</dbReference>
<comment type="subcellular location">
    <subcellularLocation>
        <location evidence="1">Secreted</location>
        <location evidence="1">Cell wall</location>
        <topology evidence="1">Peptidoglycan-anchor</topology>
    </subcellularLocation>
</comment>
<dbReference type="PROSITE" id="PS50847">
    <property type="entry name" value="GRAM_POS_ANCHORING"/>
    <property type="match status" value="1"/>
</dbReference>
<keyword evidence="8" id="KW-0812">Transmembrane</keyword>
<dbReference type="EMBL" id="JBBWSC010000001">
    <property type="protein sequence ID" value="MEL0537568.1"/>
    <property type="molecule type" value="Genomic_DNA"/>
</dbReference>
<reference evidence="11 12" key="1">
    <citation type="submission" date="2024-04" db="EMBL/GenBank/DDBJ databases">
        <title>Staphylococcus debuckii a clinical isolate.</title>
        <authorList>
            <person name="Magnan C."/>
            <person name="Plumet L."/>
            <person name="Morsli M."/>
            <person name="Molle V."/>
            <person name="Lavigne J.-P."/>
        </authorList>
    </citation>
    <scope>NUCLEOTIDE SEQUENCE [LARGE SCALE GENOMIC DNA]</scope>
    <source>
        <strain evidence="11 12">NSD001</strain>
    </source>
</reference>
<evidence type="ECO:0000256" key="3">
    <source>
        <dbReference type="ARBA" id="ARBA00022525"/>
    </source>
</evidence>
<feature type="compositionally biased region" description="Polar residues" evidence="7">
    <location>
        <begin position="40"/>
        <end position="49"/>
    </location>
</feature>
<dbReference type="Pfam" id="PF01468">
    <property type="entry name" value="GA"/>
    <property type="match status" value="3"/>
</dbReference>
<dbReference type="Pfam" id="PF00746">
    <property type="entry name" value="Gram_pos_anchor"/>
    <property type="match status" value="1"/>
</dbReference>
<dbReference type="Proteomes" id="UP001380601">
    <property type="component" value="Unassembled WGS sequence"/>
</dbReference>
<feature type="signal peptide" evidence="9">
    <location>
        <begin position="1"/>
        <end position="35"/>
    </location>
</feature>
<dbReference type="Gene3D" id="1.20.5.420">
    <property type="entry name" value="Immunoglobulin FC, subunit C"/>
    <property type="match status" value="1"/>
</dbReference>
<feature type="coiled-coil region" evidence="6">
    <location>
        <begin position="71"/>
        <end position="125"/>
    </location>
</feature>
<evidence type="ECO:0000256" key="7">
    <source>
        <dbReference type="SAM" id="MobiDB-lite"/>
    </source>
</evidence>
<dbReference type="InterPro" id="IPR019931">
    <property type="entry name" value="LPXTG_anchor"/>
</dbReference>
<sequence>MKNKQRFSLRKLSAGFASVSIGALVFVSGAHIANAEDTPTKSQSEQTQKANDKDAQAVNAQVELAKKVGAEQEAKENAQNVQKQAELAQKVAVEQATNAQVENAKNVAKEQVKNAQTELDQLTHLSKAKKDAYKAQINKADVANIPGIVQNAKAEDYQVGVAQNVANEQAQIENAQKVAAEQVQKAQTAVNALSSISKETKAVYNNKIAAAAVEEIASIVKDAKAVNAQVELAQKAGAEQTQVENAKKVAAEQVKKGQAEVNQLTHLSKEKKATYNDKIAKAAVADIAGIVQDAKAEDYQVGVAQNVAKEQVQKGQTEIKQLTHLSEKQKDAFNKKIAAAAVADIPAIVKEAKDLDAKQATKKEKKGAKKTPENKVTTGQLKTGNPKQNKKEHGTTKHHKSTEHNQTSDTHTTTPHTKVITGQTEDQNASKVTKDEIKNQLKVKHNKKQLPETGEQDQVLFGMLAGSLFASAGTLFLLQARRKENK</sequence>
<name>A0ABU9EZA7_9STAP</name>
<dbReference type="RefSeq" id="WP_341611255.1">
    <property type="nucleotide sequence ID" value="NZ_JBBWSC010000001.1"/>
</dbReference>
<evidence type="ECO:0000256" key="5">
    <source>
        <dbReference type="ARBA" id="ARBA00023088"/>
    </source>
</evidence>
<protein>
    <submittedName>
        <fullName evidence="11">YSIRK-type signal peptide-containing protein</fullName>
    </submittedName>
</protein>
<organism evidence="11 12">
    <name type="scientific">Staphylococcus debuckii</name>
    <dbReference type="NCBI Taxonomy" id="2044912"/>
    <lineage>
        <taxon>Bacteria</taxon>
        <taxon>Bacillati</taxon>
        <taxon>Bacillota</taxon>
        <taxon>Bacilli</taxon>
        <taxon>Bacillales</taxon>
        <taxon>Staphylococcaceae</taxon>
        <taxon>Staphylococcus</taxon>
    </lineage>
</organism>
<dbReference type="InterPro" id="IPR002988">
    <property type="entry name" value="GA_module"/>
</dbReference>
<gene>
    <name evidence="11" type="ORF">AADA34_02360</name>
</gene>
<feature type="chain" id="PRO_5046709786" evidence="9">
    <location>
        <begin position="36"/>
        <end position="486"/>
    </location>
</feature>
<feature type="region of interest" description="Disordered" evidence="7">
    <location>
        <begin position="357"/>
        <end position="432"/>
    </location>
</feature>
<keyword evidence="8" id="KW-1133">Transmembrane helix</keyword>
<evidence type="ECO:0000259" key="10">
    <source>
        <dbReference type="PROSITE" id="PS50847"/>
    </source>
</evidence>
<keyword evidence="2" id="KW-0134">Cell wall</keyword>
<keyword evidence="12" id="KW-1185">Reference proteome</keyword>
<evidence type="ECO:0000256" key="4">
    <source>
        <dbReference type="ARBA" id="ARBA00022729"/>
    </source>
</evidence>
<keyword evidence="4 9" id="KW-0732">Signal</keyword>
<evidence type="ECO:0000256" key="8">
    <source>
        <dbReference type="SAM" id="Phobius"/>
    </source>
</evidence>
<keyword evidence="6" id="KW-0175">Coiled coil</keyword>
<feature type="compositionally biased region" description="Polar residues" evidence="7">
    <location>
        <begin position="374"/>
        <end position="387"/>
    </location>
</feature>
<evidence type="ECO:0000256" key="1">
    <source>
        <dbReference type="ARBA" id="ARBA00004168"/>
    </source>
</evidence>
<dbReference type="Pfam" id="PF04650">
    <property type="entry name" value="YSIRK_signal"/>
    <property type="match status" value="1"/>
</dbReference>
<accession>A0ABU9EZA7</accession>
<comment type="caution">
    <text evidence="11">The sequence shown here is derived from an EMBL/GenBank/DDBJ whole genome shotgun (WGS) entry which is preliminary data.</text>
</comment>
<evidence type="ECO:0000313" key="12">
    <source>
        <dbReference type="Proteomes" id="UP001380601"/>
    </source>
</evidence>
<dbReference type="NCBIfam" id="TIGR01168">
    <property type="entry name" value="YSIRK_signal"/>
    <property type="match status" value="1"/>
</dbReference>